<feature type="compositionally biased region" description="Polar residues" evidence="6">
    <location>
        <begin position="700"/>
        <end position="714"/>
    </location>
</feature>
<evidence type="ECO:0000313" key="9">
    <source>
        <dbReference type="Proteomes" id="UP000095085"/>
    </source>
</evidence>
<evidence type="ECO:0000256" key="3">
    <source>
        <dbReference type="ARBA" id="ARBA00022670"/>
    </source>
</evidence>
<dbReference type="PANTHER" id="PTHR24006:SF733">
    <property type="entry name" value="RE52890P"/>
    <property type="match status" value="1"/>
</dbReference>
<dbReference type="RefSeq" id="XP_020076553.1">
    <property type="nucleotide sequence ID" value="XM_020222722.1"/>
</dbReference>
<dbReference type="Pfam" id="PF00443">
    <property type="entry name" value="UCH"/>
    <property type="match status" value="1"/>
</dbReference>
<dbReference type="OrthoDB" id="27652at2759"/>
<keyword evidence="4 5" id="KW-0378">Hydrolase</keyword>
<dbReference type="InterPro" id="IPR018200">
    <property type="entry name" value="USP_CS"/>
</dbReference>
<dbReference type="GO" id="GO:0005634">
    <property type="term" value="C:nucleus"/>
    <property type="evidence" value="ECO:0007669"/>
    <property type="project" value="TreeGrafter"/>
</dbReference>
<sequence length="894" mass="99887">MSRITGPRLSSDKDHIRSSSSSLPYGDGSGKIFGMENFGNTCYCNSILQCLFYSDKFRHNILAHNRTHHDPKLNQNGVKSHNFTTKYEQLVSKRLKEANATNNVTNQTQNGGATTNGNDVLNGNGVNDMAGMNNIDRPKSSRKGSIFGIKFSNSNNNNSNGNTSNNHLTSLSSQSDGNNQNKFIYDAKDCPALSIQQRISIQRNRDFENLQIMVTRPSLSSSNSTNRNDHSQSSSFLLSNDSKNNPHNQDNASPDTTNNNNEPRITPQSHFVVVGIPQPETFLSNPINPFNPSPSTDQRKRSALINGPIINLDHPLQLPSEQSDETALLYALKDLFECMVENKSQIGVVSPSYFITRLKEKNFLFRQNNMHHDAHEFCNYLINEIIESLNFELSESNPFNWCTDLFQGLITNETKCLSCETITSKEETFLDLSIDIPPGDSSYSLSHSLNNFSKLETLTHQNKFYCNTCSSLQEATKTIKLKKLPEVMIINFKRFKYDENADKMVKLFDSISYPLKLRLFNTSESDDNNTNDENNNDNFTLYELYALVVHIGGGPMHGHYVSLCKCKAGLWLLFDDETVEIVDECYVMRFFGNGPGLASSYILFYQKCDTLNPELSVDFGLNLNEIYNGSDYSLVEKANLTSKPEPISTRKTSSAHSYKFSKDLEPEENHSVHHKNSDCSAYDPNFTYPTPTNPFNTTPSLESSFENSIATSNQGSGSNILPNNNSNSSSGTGGLTRKASLFKKNFKLENTNTTPSKEKEKESVFHLPRSLSRSSSMKGPLSQHQHQHHPSDQSMESELSAQTPVSPIPETTQTEPPKHEKKTWVGGLKRRESRLGSFSSTTSNTSSTSNGNSSSLNAKTSSTNVKPNKSNSLEPPKETGKRRSIFGFKKKSDK</sequence>
<dbReference type="Proteomes" id="UP000095085">
    <property type="component" value="Unassembled WGS sequence"/>
</dbReference>
<feature type="compositionally biased region" description="Low complexity" evidence="6">
    <location>
        <begin position="715"/>
        <end position="730"/>
    </location>
</feature>
<dbReference type="Gene3D" id="3.90.70.10">
    <property type="entry name" value="Cysteine proteinases"/>
    <property type="match status" value="2"/>
</dbReference>
<dbReference type="GO" id="GO:0016579">
    <property type="term" value="P:protein deubiquitination"/>
    <property type="evidence" value="ECO:0007669"/>
    <property type="project" value="InterPro"/>
</dbReference>
<keyword evidence="3 5" id="KW-0645">Protease</keyword>
<dbReference type="PROSITE" id="PS00972">
    <property type="entry name" value="USP_1"/>
    <property type="match status" value="1"/>
</dbReference>
<feature type="region of interest" description="Disordered" evidence="6">
    <location>
        <begin position="218"/>
        <end position="265"/>
    </location>
</feature>
<dbReference type="InterPro" id="IPR028889">
    <property type="entry name" value="USP"/>
</dbReference>
<feature type="compositionally biased region" description="Low complexity" evidence="6">
    <location>
        <begin position="835"/>
        <end position="857"/>
    </location>
</feature>
<feature type="compositionally biased region" description="Low complexity" evidence="6">
    <location>
        <begin position="231"/>
        <end position="245"/>
    </location>
</feature>
<gene>
    <name evidence="8" type="ORF">HYPBUDRAFT_165977</name>
</gene>
<dbReference type="FunFam" id="3.90.70.10:FF:000131">
    <property type="entry name" value="Ubiquitin carboxyl-terminal hydrolase"/>
    <property type="match status" value="1"/>
</dbReference>
<dbReference type="GO" id="GO:0005829">
    <property type="term" value="C:cytosol"/>
    <property type="evidence" value="ECO:0007669"/>
    <property type="project" value="TreeGrafter"/>
</dbReference>
<feature type="compositionally biased region" description="Polar residues" evidence="6">
    <location>
        <begin position="858"/>
        <end position="873"/>
    </location>
</feature>
<keyword evidence="5" id="KW-0788">Thiol protease</keyword>
<feature type="compositionally biased region" description="Polar residues" evidence="6">
    <location>
        <begin position="246"/>
        <end position="265"/>
    </location>
</feature>
<evidence type="ECO:0000256" key="5">
    <source>
        <dbReference type="RuleBase" id="RU366025"/>
    </source>
</evidence>
<feature type="compositionally biased region" description="Low complexity" evidence="6">
    <location>
        <begin position="152"/>
        <end position="175"/>
    </location>
</feature>
<dbReference type="InterPro" id="IPR001394">
    <property type="entry name" value="Peptidase_C19_UCH"/>
</dbReference>
<reference evidence="9" key="1">
    <citation type="submission" date="2016-05" db="EMBL/GenBank/DDBJ databases">
        <title>Comparative genomics of biotechnologically important yeasts.</title>
        <authorList>
            <consortium name="DOE Joint Genome Institute"/>
            <person name="Riley R."/>
            <person name="Haridas S."/>
            <person name="Wolfe K.H."/>
            <person name="Lopes M.R."/>
            <person name="Hittinger C.T."/>
            <person name="Goker M."/>
            <person name="Salamov A."/>
            <person name="Wisecaver J."/>
            <person name="Long T.M."/>
            <person name="Aerts A.L."/>
            <person name="Barry K."/>
            <person name="Choi C."/>
            <person name="Clum A."/>
            <person name="Coughlan A.Y."/>
            <person name="Deshpande S."/>
            <person name="Douglass A.P."/>
            <person name="Hanson S.J."/>
            <person name="Klenk H.-P."/>
            <person name="Labutti K."/>
            <person name="Lapidus A."/>
            <person name="Lindquist E."/>
            <person name="Lipzen A."/>
            <person name="Meier-Kolthoff J.P."/>
            <person name="Ohm R.A."/>
            <person name="Otillar R.P."/>
            <person name="Pangilinan J."/>
            <person name="Peng Y."/>
            <person name="Rokas A."/>
            <person name="Rosa C.A."/>
            <person name="Scheuner C."/>
            <person name="Sibirny A.A."/>
            <person name="Slot J.C."/>
            <person name="Stielow J.B."/>
            <person name="Sun H."/>
            <person name="Kurtzman C.P."/>
            <person name="Blackwell M."/>
            <person name="Grigoriev I.V."/>
            <person name="Jeffries T.W."/>
        </authorList>
    </citation>
    <scope>NUCLEOTIDE SEQUENCE [LARGE SCALE GENOMIC DNA]</scope>
    <source>
        <strain evidence="9">NRRL Y-1933</strain>
    </source>
</reference>
<dbReference type="PANTHER" id="PTHR24006">
    <property type="entry name" value="UBIQUITIN CARBOXYL-TERMINAL HYDROLASE"/>
    <property type="match status" value="1"/>
</dbReference>
<dbReference type="GO" id="GO:0006508">
    <property type="term" value="P:proteolysis"/>
    <property type="evidence" value="ECO:0007669"/>
    <property type="project" value="UniProtKB-KW"/>
</dbReference>
<evidence type="ECO:0000313" key="8">
    <source>
        <dbReference type="EMBL" id="ODV67486.1"/>
    </source>
</evidence>
<evidence type="ECO:0000256" key="2">
    <source>
        <dbReference type="ARBA" id="ARBA00009085"/>
    </source>
</evidence>
<dbReference type="EMBL" id="KV454540">
    <property type="protein sequence ID" value="ODV67486.1"/>
    <property type="molecule type" value="Genomic_DNA"/>
</dbReference>
<feature type="compositionally biased region" description="Low complexity" evidence="6">
    <location>
        <begin position="690"/>
        <end position="699"/>
    </location>
</feature>
<feature type="compositionally biased region" description="Polar residues" evidence="6">
    <location>
        <begin position="796"/>
        <end position="815"/>
    </location>
</feature>
<feature type="region of interest" description="Disordered" evidence="6">
    <location>
        <begin position="135"/>
        <end position="183"/>
    </location>
</feature>
<evidence type="ECO:0000256" key="6">
    <source>
        <dbReference type="SAM" id="MobiDB-lite"/>
    </source>
</evidence>
<comment type="catalytic activity">
    <reaction evidence="1 5">
        <text>Thiol-dependent hydrolysis of ester, thioester, amide, peptide and isopeptide bonds formed by the C-terminal Gly of ubiquitin (a 76-residue protein attached to proteins as an intracellular targeting signal).</text>
        <dbReference type="EC" id="3.4.19.12"/>
    </reaction>
</comment>
<organism evidence="8 9">
    <name type="scientific">Hyphopichia burtonii NRRL Y-1933</name>
    <dbReference type="NCBI Taxonomy" id="984485"/>
    <lineage>
        <taxon>Eukaryota</taxon>
        <taxon>Fungi</taxon>
        <taxon>Dikarya</taxon>
        <taxon>Ascomycota</taxon>
        <taxon>Saccharomycotina</taxon>
        <taxon>Pichiomycetes</taxon>
        <taxon>Debaryomycetaceae</taxon>
        <taxon>Hyphopichia</taxon>
    </lineage>
</organism>
<keyword evidence="9" id="KW-1185">Reference proteome</keyword>
<feature type="region of interest" description="Disordered" evidence="6">
    <location>
        <begin position="1"/>
        <end position="23"/>
    </location>
</feature>
<proteinExistence type="inferred from homology"/>
<dbReference type="PROSITE" id="PS00973">
    <property type="entry name" value="USP_2"/>
    <property type="match status" value="1"/>
</dbReference>
<dbReference type="InterPro" id="IPR038765">
    <property type="entry name" value="Papain-like_cys_pep_sf"/>
</dbReference>
<feature type="region of interest" description="Disordered" evidence="6">
    <location>
        <begin position="690"/>
        <end position="894"/>
    </location>
</feature>
<accession>A0A1E4RJS4</accession>
<dbReference type="GeneID" id="30997271"/>
<dbReference type="GO" id="GO:0004843">
    <property type="term" value="F:cysteine-type deubiquitinase activity"/>
    <property type="evidence" value="ECO:0007669"/>
    <property type="project" value="UniProtKB-UniRule"/>
</dbReference>
<feature type="domain" description="USP" evidence="7">
    <location>
        <begin position="33"/>
        <end position="608"/>
    </location>
</feature>
<feature type="compositionally biased region" description="Basic residues" evidence="6">
    <location>
        <begin position="882"/>
        <end position="894"/>
    </location>
</feature>
<dbReference type="InterPro" id="IPR050164">
    <property type="entry name" value="Peptidase_C19"/>
</dbReference>
<comment type="similarity">
    <text evidence="2 5">Belongs to the peptidase C19 family.</text>
</comment>
<name>A0A1E4RJS4_9ASCO</name>
<dbReference type="AlphaFoldDB" id="A0A1E4RJS4"/>
<protein>
    <recommendedName>
        <fullName evidence="5">Ubiquitin carboxyl-terminal hydrolase</fullName>
        <ecNumber evidence="5">3.4.19.12</ecNumber>
    </recommendedName>
</protein>
<keyword evidence="5" id="KW-0833">Ubl conjugation pathway</keyword>
<dbReference type="PROSITE" id="PS50235">
    <property type="entry name" value="USP_3"/>
    <property type="match status" value="1"/>
</dbReference>
<dbReference type="STRING" id="984485.A0A1E4RJS4"/>
<dbReference type="SUPFAM" id="SSF54001">
    <property type="entry name" value="Cysteine proteinases"/>
    <property type="match status" value="1"/>
</dbReference>
<evidence type="ECO:0000259" key="7">
    <source>
        <dbReference type="PROSITE" id="PS50235"/>
    </source>
</evidence>
<evidence type="ECO:0000256" key="1">
    <source>
        <dbReference type="ARBA" id="ARBA00000707"/>
    </source>
</evidence>
<evidence type="ECO:0000256" key="4">
    <source>
        <dbReference type="ARBA" id="ARBA00022801"/>
    </source>
</evidence>
<dbReference type="EC" id="3.4.19.12" evidence="5"/>